<protein>
    <submittedName>
        <fullName evidence="2">Uncharacterized protein</fullName>
    </submittedName>
</protein>
<keyword evidence="3" id="KW-1185">Reference proteome</keyword>
<dbReference type="Proteomes" id="UP001159427">
    <property type="component" value="Unassembled WGS sequence"/>
</dbReference>
<comment type="caution">
    <text evidence="2">The sequence shown here is derived from an EMBL/GenBank/DDBJ whole genome shotgun (WGS) entry which is preliminary data.</text>
</comment>
<dbReference type="EMBL" id="CALNXI010001845">
    <property type="protein sequence ID" value="CAH3178222.1"/>
    <property type="molecule type" value="Genomic_DNA"/>
</dbReference>
<feature type="compositionally biased region" description="Basic and acidic residues" evidence="1">
    <location>
        <begin position="57"/>
        <end position="71"/>
    </location>
</feature>
<evidence type="ECO:0000313" key="3">
    <source>
        <dbReference type="Proteomes" id="UP001159427"/>
    </source>
</evidence>
<feature type="non-terminal residue" evidence="2">
    <location>
        <position position="78"/>
    </location>
</feature>
<accession>A0ABN8RLJ9</accession>
<proteinExistence type="predicted"/>
<feature type="region of interest" description="Disordered" evidence="1">
    <location>
        <begin position="57"/>
        <end position="78"/>
    </location>
</feature>
<evidence type="ECO:0000256" key="1">
    <source>
        <dbReference type="SAM" id="MobiDB-lite"/>
    </source>
</evidence>
<organism evidence="2 3">
    <name type="scientific">Porites evermanni</name>
    <dbReference type="NCBI Taxonomy" id="104178"/>
    <lineage>
        <taxon>Eukaryota</taxon>
        <taxon>Metazoa</taxon>
        <taxon>Cnidaria</taxon>
        <taxon>Anthozoa</taxon>
        <taxon>Hexacorallia</taxon>
        <taxon>Scleractinia</taxon>
        <taxon>Fungiina</taxon>
        <taxon>Poritidae</taxon>
        <taxon>Porites</taxon>
    </lineage>
</organism>
<sequence>MQSISSGDGRQHSMALLQHVFDGAEREVKVKPHGNAKNGKPYYRTSELTKNRLEELAKKHPPKEAFHKNLEESGGILK</sequence>
<evidence type="ECO:0000313" key="2">
    <source>
        <dbReference type="EMBL" id="CAH3178222.1"/>
    </source>
</evidence>
<reference evidence="2 3" key="1">
    <citation type="submission" date="2022-05" db="EMBL/GenBank/DDBJ databases">
        <authorList>
            <consortium name="Genoscope - CEA"/>
            <person name="William W."/>
        </authorList>
    </citation>
    <scope>NUCLEOTIDE SEQUENCE [LARGE SCALE GENOMIC DNA]</scope>
</reference>
<feature type="region of interest" description="Disordered" evidence="1">
    <location>
        <begin position="28"/>
        <end position="47"/>
    </location>
</feature>
<name>A0ABN8RLJ9_9CNID</name>
<gene>
    <name evidence="2" type="ORF">PEVE_00011640</name>
</gene>